<evidence type="ECO:0000256" key="6">
    <source>
        <dbReference type="ARBA" id="ARBA00014944"/>
    </source>
</evidence>
<dbReference type="FunFam" id="1.20.120.1760:FF:000004">
    <property type="entry name" value="CDP-diacylglycerol--glycerol-3-phosphate 3-phosphatidyltransferase"/>
    <property type="match status" value="1"/>
</dbReference>
<dbReference type="InterPro" id="IPR004570">
    <property type="entry name" value="Phosphatidylglycerol_P_synth"/>
</dbReference>
<evidence type="ECO:0000256" key="11">
    <source>
        <dbReference type="ARBA" id="ARBA00022989"/>
    </source>
</evidence>
<dbReference type="InterPro" id="IPR050324">
    <property type="entry name" value="CDP-alcohol_PTase-I"/>
</dbReference>
<dbReference type="PANTHER" id="PTHR14269">
    <property type="entry name" value="CDP-DIACYLGLYCEROL--GLYCEROL-3-PHOSPHATE 3-PHOSPHATIDYLTRANSFERASE-RELATED"/>
    <property type="match status" value="1"/>
</dbReference>
<feature type="transmembrane region" description="Helical" evidence="19">
    <location>
        <begin position="71"/>
        <end position="97"/>
    </location>
</feature>
<keyword evidence="8" id="KW-0444">Lipid biosynthesis</keyword>
<dbReference type="EMBL" id="DXGI01000083">
    <property type="protein sequence ID" value="HIW77946.1"/>
    <property type="molecule type" value="Genomic_DNA"/>
</dbReference>
<dbReference type="Pfam" id="PF01066">
    <property type="entry name" value="CDP-OH_P_transf"/>
    <property type="match status" value="1"/>
</dbReference>
<dbReference type="AlphaFoldDB" id="A0A9D1QXN9"/>
<evidence type="ECO:0000256" key="9">
    <source>
        <dbReference type="ARBA" id="ARBA00022679"/>
    </source>
</evidence>
<dbReference type="PIRSF" id="PIRSF000847">
    <property type="entry name" value="Phos_ph_gly_syn"/>
    <property type="match status" value="1"/>
</dbReference>
<feature type="transmembrane region" description="Helical" evidence="19">
    <location>
        <begin position="153"/>
        <end position="171"/>
    </location>
</feature>
<proteinExistence type="inferred from homology"/>
<keyword evidence="12" id="KW-0443">Lipid metabolism</keyword>
<evidence type="ECO:0000256" key="15">
    <source>
        <dbReference type="ARBA" id="ARBA00023264"/>
    </source>
</evidence>
<dbReference type="InterPro" id="IPR000462">
    <property type="entry name" value="CDP-OH_P_trans"/>
</dbReference>
<evidence type="ECO:0000256" key="3">
    <source>
        <dbReference type="ARBA" id="ARBA00005042"/>
    </source>
</evidence>
<dbReference type="InterPro" id="IPR043130">
    <property type="entry name" value="CDP-OH_PTrfase_TM_dom"/>
</dbReference>
<comment type="caution">
    <text evidence="20">The sequence shown here is derived from an EMBL/GenBank/DDBJ whole genome shotgun (WGS) entry which is preliminary data.</text>
</comment>
<keyword evidence="15" id="KW-1208">Phospholipid metabolism</keyword>
<keyword evidence="10 19" id="KW-0812">Transmembrane</keyword>
<keyword evidence="9 18" id="KW-0808">Transferase</keyword>
<accession>A0A9D1QXN9</accession>
<keyword evidence="11 19" id="KW-1133">Transmembrane helix</keyword>
<dbReference type="Proteomes" id="UP000824264">
    <property type="component" value="Unassembled WGS sequence"/>
</dbReference>
<dbReference type="GO" id="GO:0046474">
    <property type="term" value="P:glycerophospholipid biosynthetic process"/>
    <property type="evidence" value="ECO:0007669"/>
    <property type="project" value="TreeGrafter"/>
</dbReference>
<reference evidence="20" key="1">
    <citation type="journal article" date="2021" name="PeerJ">
        <title>Extensive microbial diversity within the chicken gut microbiome revealed by metagenomics and culture.</title>
        <authorList>
            <person name="Gilroy R."/>
            <person name="Ravi A."/>
            <person name="Getino M."/>
            <person name="Pursley I."/>
            <person name="Horton D.L."/>
            <person name="Alikhan N.F."/>
            <person name="Baker D."/>
            <person name="Gharbi K."/>
            <person name="Hall N."/>
            <person name="Watson M."/>
            <person name="Adriaenssens E.M."/>
            <person name="Foster-Nyarko E."/>
            <person name="Jarju S."/>
            <person name="Secka A."/>
            <person name="Antonio M."/>
            <person name="Oren A."/>
            <person name="Chaudhuri R.R."/>
            <person name="La Ragione R."/>
            <person name="Hildebrand F."/>
            <person name="Pallen M.J."/>
        </authorList>
    </citation>
    <scope>NUCLEOTIDE SEQUENCE</scope>
    <source>
        <strain evidence="20">ChiSxjej5B17-1746</strain>
    </source>
</reference>
<evidence type="ECO:0000256" key="10">
    <source>
        <dbReference type="ARBA" id="ARBA00022692"/>
    </source>
</evidence>
<evidence type="ECO:0000256" key="8">
    <source>
        <dbReference type="ARBA" id="ARBA00022516"/>
    </source>
</evidence>
<evidence type="ECO:0000313" key="20">
    <source>
        <dbReference type="EMBL" id="HIW77946.1"/>
    </source>
</evidence>
<keyword evidence="7" id="KW-1003">Cell membrane</keyword>
<evidence type="ECO:0000256" key="16">
    <source>
        <dbReference type="ARBA" id="ARBA00048586"/>
    </source>
</evidence>
<dbReference type="GO" id="GO:0005886">
    <property type="term" value="C:plasma membrane"/>
    <property type="evidence" value="ECO:0007669"/>
    <property type="project" value="UniProtKB-SubCell"/>
</dbReference>
<evidence type="ECO:0000256" key="13">
    <source>
        <dbReference type="ARBA" id="ARBA00023136"/>
    </source>
</evidence>
<comment type="subcellular location">
    <subcellularLocation>
        <location evidence="2">Cell membrane</location>
        <topology evidence="2">Multi-pass membrane protein</topology>
    </subcellularLocation>
</comment>
<evidence type="ECO:0000256" key="7">
    <source>
        <dbReference type="ARBA" id="ARBA00022475"/>
    </source>
</evidence>
<dbReference type="GO" id="GO:0008444">
    <property type="term" value="F:CDP-diacylglycerol-glycerol-3-phosphate 3-phosphatidyltransferase activity"/>
    <property type="evidence" value="ECO:0007669"/>
    <property type="project" value="UniProtKB-UniRule"/>
</dbReference>
<comment type="catalytic activity">
    <reaction evidence="16">
        <text>a CDP-1,2-diacyl-sn-glycerol + sn-glycerol 3-phosphate = a 1,2-diacyl-sn-glycero-3-phospho-(1'-sn-glycero-3'-phosphate) + CMP + H(+)</text>
        <dbReference type="Rhea" id="RHEA:12593"/>
        <dbReference type="ChEBI" id="CHEBI:15378"/>
        <dbReference type="ChEBI" id="CHEBI:57597"/>
        <dbReference type="ChEBI" id="CHEBI:58332"/>
        <dbReference type="ChEBI" id="CHEBI:60110"/>
        <dbReference type="ChEBI" id="CHEBI:60377"/>
        <dbReference type="EC" id="2.7.8.5"/>
    </reaction>
</comment>
<dbReference type="EC" id="2.7.8.5" evidence="5 17"/>
<dbReference type="PROSITE" id="PS00379">
    <property type="entry name" value="CDP_ALCOHOL_P_TRANSF"/>
    <property type="match status" value="1"/>
</dbReference>
<evidence type="ECO:0000256" key="4">
    <source>
        <dbReference type="ARBA" id="ARBA00010441"/>
    </source>
</evidence>
<protein>
    <recommendedName>
        <fullName evidence="6 17">CDP-diacylglycerol--glycerol-3-phosphate 3-phosphatidyltransferase</fullName>
        <ecNumber evidence="5 17">2.7.8.5</ecNumber>
    </recommendedName>
</protein>
<evidence type="ECO:0000256" key="2">
    <source>
        <dbReference type="ARBA" id="ARBA00004651"/>
    </source>
</evidence>
<keyword evidence="13 19" id="KW-0472">Membrane</keyword>
<comment type="similarity">
    <text evidence="4 18">Belongs to the CDP-alcohol phosphatidyltransferase class-I family.</text>
</comment>
<dbReference type="NCBIfam" id="TIGR00560">
    <property type="entry name" value="pgsA"/>
    <property type="match status" value="1"/>
</dbReference>
<evidence type="ECO:0000256" key="5">
    <source>
        <dbReference type="ARBA" id="ARBA00013170"/>
    </source>
</evidence>
<gene>
    <name evidence="20" type="primary">pgsA</name>
    <name evidence="20" type="ORF">H9874_02215</name>
</gene>
<name>A0A9D1QXN9_9BACT</name>
<dbReference type="InterPro" id="IPR048254">
    <property type="entry name" value="CDP_ALCOHOL_P_TRANSF_CS"/>
</dbReference>
<evidence type="ECO:0000313" key="21">
    <source>
        <dbReference type="Proteomes" id="UP000824264"/>
    </source>
</evidence>
<evidence type="ECO:0000256" key="18">
    <source>
        <dbReference type="RuleBase" id="RU003750"/>
    </source>
</evidence>
<comment type="pathway">
    <text evidence="3">Phospholipid metabolism; phosphatidylglycerol biosynthesis; phosphatidylglycerol from CDP-diacylglycerol: step 1/2.</text>
</comment>
<keyword evidence="14" id="KW-0594">Phospholipid biosynthesis</keyword>
<feature type="transmembrane region" description="Helical" evidence="19">
    <location>
        <begin position="6"/>
        <end position="25"/>
    </location>
</feature>
<evidence type="ECO:0000256" key="12">
    <source>
        <dbReference type="ARBA" id="ARBA00023098"/>
    </source>
</evidence>
<evidence type="ECO:0000256" key="19">
    <source>
        <dbReference type="SAM" id="Phobius"/>
    </source>
</evidence>
<dbReference type="Gene3D" id="1.20.120.1760">
    <property type="match status" value="1"/>
</dbReference>
<sequence length="184" mass="20691">MFNLANQLTLARIFFVVPIVLLLYFPGRLTCFLAALLFGIASLTDFLDGHIARKSNMVTSFGKFLDPLADKLLICSILIMFVELSWIPAWVTIIIIVRELAVTGLRAMAADEGVVIAADKYGKIKTVMQIVAIIPLLLHYPLFGINLHLIGNFLLYIALALTVFSGLNYFYRFYGVWRESDRNV</sequence>
<reference evidence="20" key="2">
    <citation type="submission" date="2021-04" db="EMBL/GenBank/DDBJ databases">
        <authorList>
            <person name="Gilroy R."/>
        </authorList>
    </citation>
    <scope>NUCLEOTIDE SEQUENCE</scope>
    <source>
        <strain evidence="20">ChiSxjej5B17-1746</strain>
    </source>
</reference>
<dbReference type="PANTHER" id="PTHR14269:SF62">
    <property type="entry name" value="CDP-DIACYLGLYCEROL--GLYCEROL-3-PHOSPHATE 3-PHOSPHATIDYLTRANSFERASE 1, CHLOROPLASTIC"/>
    <property type="match status" value="1"/>
</dbReference>
<evidence type="ECO:0000256" key="17">
    <source>
        <dbReference type="NCBIfam" id="TIGR00560"/>
    </source>
</evidence>
<organism evidence="20 21">
    <name type="scientific">Candidatus Bilophila faecipullorum</name>
    <dbReference type="NCBI Taxonomy" id="2838482"/>
    <lineage>
        <taxon>Bacteria</taxon>
        <taxon>Pseudomonadati</taxon>
        <taxon>Thermodesulfobacteriota</taxon>
        <taxon>Desulfovibrionia</taxon>
        <taxon>Desulfovibrionales</taxon>
        <taxon>Desulfovibrionaceae</taxon>
        <taxon>Bilophila</taxon>
    </lineage>
</organism>
<evidence type="ECO:0000256" key="1">
    <source>
        <dbReference type="ARBA" id="ARBA00003973"/>
    </source>
</evidence>
<comment type="function">
    <text evidence="1">This protein catalyzes the committed step to the synthesis of the acidic phospholipids.</text>
</comment>
<feature type="transmembrane region" description="Helical" evidence="19">
    <location>
        <begin position="127"/>
        <end position="147"/>
    </location>
</feature>
<evidence type="ECO:0000256" key="14">
    <source>
        <dbReference type="ARBA" id="ARBA00023209"/>
    </source>
</evidence>